<evidence type="ECO:0000259" key="3">
    <source>
        <dbReference type="Pfam" id="PF07331"/>
    </source>
</evidence>
<dbReference type="EMBL" id="CP060713">
    <property type="protein sequence ID" value="QNN53845.1"/>
    <property type="molecule type" value="Genomic_DNA"/>
</dbReference>
<reference evidence="4 5" key="1">
    <citation type="submission" date="2020-08" db="EMBL/GenBank/DDBJ databases">
        <title>Genome sequence of Nocardioides mesophilus KACC 16243T.</title>
        <authorList>
            <person name="Hyun D.-W."/>
            <person name="Bae J.-W."/>
        </authorList>
    </citation>
    <scope>NUCLEOTIDE SEQUENCE [LARGE SCALE GENOMIC DNA]</scope>
    <source>
        <strain evidence="4 5">KACC 16243</strain>
    </source>
</reference>
<evidence type="ECO:0000256" key="2">
    <source>
        <dbReference type="SAM" id="Phobius"/>
    </source>
</evidence>
<evidence type="ECO:0000256" key="1">
    <source>
        <dbReference type="SAM" id="MobiDB-lite"/>
    </source>
</evidence>
<dbReference type="Pfam" id="PF07331">
    <property type="entry name" value="TctB"/>
    <property type="match status" value="1"/>
</dbReference>
<gene>
    <name evidence="4" type="ORF">H9L09_05465</name>
</gene>
<feature type="compositionally biased region" description="Low complexity" evidence="1">
    <location>
        <begin position="24"/>
        <end position="37"/>
    </location>
</feature>
<organism evidence="4 5">
    <name type="scientific">Nocardioides mesophilus</name>
    <dbReference type="NCBI Taxonomy" id="433659"/>
    <lineage>
        <taxon>Bacteria</taxon>
        <taxon>Bacillati</taxon>
        <taxon>Actinomycetota</taxon>
        <taxon>Actinomycetes</taxon>
        <taxon>Propionibacteriales</taxon>
        <taxon>Nocardioidaceae</taxon>
        <taxon>Nocardioides</taxon>
    </lineage>
</organism>
<feature type="transmembrane region" description="Helical" evidence="2">
    <location>
        <begin position="43"/>
        <end position="66"/>
    </location>
</feature>
<dbReference type="AlphaFoldDB" id="A0A7G9RE20"/>
<feature type="domain" description="DUF1468" evidence="3">
    <location>
        <begin position="47"/>
        <end position="186"/>
    </location>
</feature>
<sequence>MTDARPDASGVEQPAPGTPGGRPAGATTQAAGAEATPETGSPFIPLVAGAGLFSIGVVLLTQVFAIDADGYSLAGPRFFPLVVLTLLTALSAVYMLQQALAIARRSGLRPVEPFRHMPAAAALVALLVVYALVLGTVGYVLATSVFFIGAARAMGSRHLTRDVVIGIGLSLLVYLVFTRALGVFLPEGVLPL</sequence>
<feature type="transmembrane region" description="Helical" evidence="2">
    <location>
        <begin position="163"/>
        <end position="185"/>
    </location>
</feature>
<dbReference type="Proteomes" id="UP000515947">
    <property type="component" value="Chromosome"/>
</dbReference>
<dbReference type="InterPro" id="IPR009936">
    <property type="entry name" value="DUF1468"/>
</dbReference>
<feature type="transmembrane region" description="Helical" evidence="2">
    <location>
        <begin position="120"/>
        <end position="151"/>
    </location>
</feature>
<proteinExistence type="predicted"/>
<name>A0A7G9RE20_9ACTN</name>
<feature type="transmembrane region" description="Helical" evidence="2">
    <location>
        <begin position="78"/>
        <end position="100"/>
    </location>
</feature>
<evidence type="ECO:0000313" key="4">
    <source>
        <dbReference type="EMBL" id="QNN53845.1"/>
    </source>
</evidence>
<dbReference type="RefSeq" id="WP_187579689.1">
    <property type="nucleotide sequence ID" value="NZ_CP060713.1"/>
</dbReference>
<dbReference type="KEGG" id="nmes:H9L09_05465"/>
<evidence type="ECO:0000313" key="5">
    <source>
        <dbReference type="Proteomes" id="UP000515947"/>
    </source>
</evidence>
<feature type="region of interest" description="Disordered" evidence="1">
    <location>
        <begin position="1"/>
        <end position="37"/>
    </location>
</feature>
<keyword evidence="2" id="KW-0812">Transmembrane</keyword>
<keyword evidence="2" id="KW-1133">Transmembrane helix</keyword>
<keyword evidence="2" id="KW-0472">Membrane</keyword>
<keyword evidence="5" id="KW-1185">Reference proteome</keyword>
<accession>A0A7G9RE20</accession>
<protein>
    <submittedName>
        <fullName evidence="4">Tripartite tricarboxylate transporter TctB family protein</fullName>
    </submittedName>
</protein>